<comment type="caution">
    <text evidence="2">The sequence shown here is derived from an EMBL/GenBank/DDBJ whole genome shotgun (WGS) entry which is preliminary data.</text>
</comment>
<evidence type="ECO:0000313" key="3">
    <source>
        <dbReference type="Proteomes" id="UP000235015"/>
    </source>
</evidence>
<dbReference type="InterPro" id="IPR011032">
    <property type="entry name" value="GroES-like_sf"/>
</dbReference>
<sequence>MSETQFRALVIEEAEPKKYVCGIKTRYVDQLPAGEVLVKVHYSALNYKDALSSIGNKGVTRNYPHTPGIDAAGIVAASEHSDFAVGDEVIVTSYDLGMNTDGALAEYIRVPAAWVIKRPQNLSLKEAMMFGTAGLTAGLMMDALVRNGVTANHGPILVTGATGGVGSLAVAMLAKAGFSVTAVTGKADAADFLKSLGASEVVDREAIIETERPMLKEQWAGVIDVVGGDMLASAIKATRYGGIVTCAGLVGSPELNTTVFPFILRGVSLIGIDSAETAMANRVTAWNRMASEWKPDCLEKLTTEITLDEVADRLKAILQGKAHGHYLVKIA</sequence>
<dbReference type="STRING" id="1111735.GCA_000428045_01294"/>
<dbReference type="InterPro" id="IPR013149">
    <property type="entry name" value="ADH-like_C"/>
</dbReference>
<dbReference type="GO" id="GO:0043957">
    <property type="term" value="F:acryloyl-CoA reductase (NADPH) activity"/>
    <property type="evidence" value="ECO:0007669"/>
    <property type="project" value="TreeGrafter"/>
</dbReference>
<dbReference type="PANTHER" id="PTHR43677:SF1">
    <property type="entry name" value="ACRYLYL-COA REDUCTASE ACUI-RELATED"/>
    <property type="match status" value="1"/>
</dbReference>
<dbReference type="Pfam" id="PF00107">
    <property type="entry name" value="ADH_zinc_N"/>
    <property type="match status" value="1"/>
</dbReference>
<evidence type="ECO:0000259" key="1">
    <source>
        <dbReference type="SMART" id="SM00829"/>
    </source>
</evidence>
<dbReference type="InterPro" id="IPR036291">
    <property type="entry name" value="NAD(P)-bd_dom_sf"/>
</dbReference>
<dbReference type="Gene3D" id="3.90.180.10">
    <property type="entry name" value="Medium-chain alcohol dehydrogenases, catalytic domain"/>
    <property type="match status" value="1"/>
</dbReference>
<feature type="domain" description="Enoyl reductase (ER)" evidence="1">
    <location>
        <begin position="22"/>
        <end position="328"/>
    </location>
</feature>
<dbReference type="EMBL" id="PKUN01000002">
    <property type="protein sequence ID" value="PLX63183.1"/>
    <property type="molecule type" value="Genomic_DNA"/>
</dbReference>
<dbReference type="SUPFAM" id="SSF51735">
    <property type="entry name" value="NAD(P)-binding Rossmann-fold domains"/>
    <property type="match status" value="1"/>
</dbReference>
<dbReference type="AlphaFoldDB" id="A0A2N6D0I6"/>
<proteinExistence type="predicted"/>
<evidence type="ECO:0000313" key="2">
    <source>
        <dbReference type="EMBL" id="PLX63183.1"/>
    </source>
</evidence>
<dbReference type="SMART" id="SM00829">
    <property type="entry name" value="PKS_ER"/>
    <property type="match status" value="1"/>
</dbReference>
<organism evidence="2 3">
    <name type="scientific">Sedimenticola selenatireducens</name>
    <dbReference type="NCBI Taxonomy" id="191960"/>
    <lineage>
        <taxon>Bacteria</taxon>
        <taxon>Pseudomonadati</taxon>
        <taxon>Pseudomonadota</taxon>
        <taxon>Gammaproteobacteria</taxon>
        <taxon>Chromatiales</taxon>
        <taxon>Sedimenticolaceae</taxon>
        <taxon>Sedimenticola</taxon>
    </lineage>
</organism>
<dbReference type="RefSeq" id="WP_273437789.1">
    <property type="nucleotide sequence ID" value="NZ_PKUN01000002.1"/>
</dbReference>
<reference evidence="2 3" key="1">
    <citation type="submission" date="2017-11" db="EMBL/GenBank/DDBJ databases">
        <title>Genome-resolved metagenomics identifies genetic mobility, metabolic interactions, and unexpected diversity in perchlorate-reducing communities.</title>
        <authorList>
            <person name="Barnum T.P."/>
            <person name="Figueroa I.A."/>
            <person name="Carlstrom C.I."/>
            <person name="Lucas L.N."/>
            <person name="Engelbrektson A.L."/>
            <person name="Coates J.D."/>
        </authorList>
    </citation>
    <scope>NUCLEOTIDE SEQUENCE [LARGE SCALE GENOMIC DNA]</scope>
    <source>
        <strain evidence="2">BM301</strain>
    </source>
</reference>
<dbReference type="PANTHER" id="PTHR43677">
    <property type="entry name" value="SHORT-CHAIN DEHYDROGENASE/REDUCTASE"/>
    <property type="match status" value="1"/>
</dbReference>
<gene>
    <name evidence="2" type="ORF">C0630_03250</name>
</gene>
<dbReference type="Pfam" id="PF08240">
    <property type="entry name" value="ADH_N"/>
    <property type="match status" value="1"/>
</dbReference>
<protein>
    <submittedName>
        <fullName evidence="2">Oxidoreductase</fullName>
    </submittedName>
</protein>
<dbReference type="InterPro" id="IPR014188">
    <property type="entry name" value="Acrylyl-CoA_reductase_AcuI"/>
</dbReference>
<dbReference type="InterPro" id="IPR013154">
    <property type="entry name" value="ADH-like_N"/>
</dbReference>
<dbReference type="NCBIfam" id="TIGR02823">
    <property type="entry name" value="oxido_YhdH"/>
    <property type="match status" value="1"/>
</dbReference>
<dbReference type="CDD" id="cd05280">
    <property type="entry name" value="MDR_yhdh_yhfp"/>
    <property type="match status" value="1"/>
</dbReference>
<accession>A0A2N6D0I6</accession>
<dbReference type="Gene3D" id="3.40.50.720">
    <property type="entry name" value="NAD(P)-binding Rossmann-like Domain"/>
    <property type="match status" value="1"/>
</dbReference>
<dbReference type="InterPro" id="IPR020843">
    <property type="entry name" value="ER"/>
</dbReference>
<dbReference type="Proteomes" id="UP000235015">
    <property type="component" value="Unassembled WGS sequence"/>
</dbReference>
<dbReference type="SUPFAM" id="SSF50129">
    <property type="entry name" value="GroES-like"/>
    <property type="match status" value="1"/>
</dbReference>
<name>A0A2N6D0I6_9GAMM</name>
<dbReference type="InterPro" id="IPR051397">
    <property type="entry name" value="Zn-ADH-like_protein"/>
</dbReference>